<accession>A0A8H6FFG0</accession>
<dbReference type="RefSeq" id="XP_037155090.1">
    <property type="nucleotide sequence ID" value="XM_037300264.1"/>
</dbReference>
<keyword evidence="6" id="KW-1185">Reference proteome</keyword>
<dbReference type="GO" id="GO:0061630">
    <property type="term" value="F:ubiquitin protein ligase activity"/>
    <property type="evidence" value="ECO:0007669"/>
    <property type="project" value="TreeGrafter"/>
</dbReference>
<dbReference type="Pfam" id="PF02182">
    <property type="entry name" value="SAD_SRA"/>
    <property type="match status" value="1"/>
</dbReference>
<feature type="domain" description="YDG" evidence="4">
    <location>
        <begin position="332"/>
        <end position="465"/>
    </location>
</feature>
<dbReference type="PANTHER" id="PTHR14140:SF27">
    <property type="entry name" value="OS04G0289800 PROTEIN"/>
    <property type="match status" value="1"/>
</dbReference>
<dbReference type="GO" id="GO:0044027">
    <property type="term" value="P:negative regulation of gene expression via chromosomal CpG island methylation"/>
    <property type="evidence" value="ECO:0007669"/>
    <property type="project" value="TreeGrafter"/>
</dbReference>
<organism evidence="5 6">
    <name type="scientific">Letharia lupina</name>
    <dbReference type="NCBI Taxonomy" id="560253"/>
    <lineage>
        <taxon>Eukaryota</taxon>
        <taxon>Fungi</taxon>
        <taxon>Dikarya</taxon>
        <taxon>Ascomycota</taxon>
        <taxon>Pezizomycotina</taxon>
        <taxon>Lecanoromycetes</taxon>
        <taxon>OSLEUM clade</taxon>
        <taxon>Lecanoromycetidae</taxon>
        <taxon>Lecanorales</taxon>
        <taxon>Lecanorineae</taxon>
        <taxon>Parmeliaceae</taxon>
        <taxon>Letharia</taxon>
    </lineage>
</organism>
<dbReference type="InterPro" id="IPR045134">
    <property type="entry name" value="UHRF1/2-like"/>
</dbReference>
<dbReference type="Gene3D" id="2.30.280.10">
    <property type="entry name" value="SRA-YDG"/>
    <property type="match status" value="1"/>
</dbReference>
<dbReference type="InterPro" id="IPR003105">
    <property type="entry name" value="SRA_YDG"/>
</dbReference>
<dbReference type="GO" id="GO:0016567">
    <property type="term" value="P:protein ubiquitination"/>
    <property type="evidence" value="ECO:0007669"/>
    <property type="project" value="TreeGrafter"/>
</dbReference>
<feature type="compositionally biased region" description="Basic and acidic residues" evidence="3">
    <location>
        <begin position="33"/>
        <end position="52"/>
    </location>
</feature>
<dbReference type="InterPro" id="IPR015947">
    <property type="entry name" value="PUA-like_sf"/>
</dbReference>
<comment type="subcellular location">
    <subcellularLocation>
        <location evidence="2">Nucleus</location>
    </subcellularLocation>
</comment>
<evidence type="ECO:0000256" key="2">
    <source>
        <dbReference type="PROSITE-ProRule" id="PRU00358"/>
    </source>
</evidence>
<dbReference type="GeneID" id="59337798"/>
<dbReference type="Proteomes" id="UP000593566">
    <property type="component" value="Unassembled WGS sequence"/>
</dbReference>
<reference evidence="5 6" key="1">
    <citation type="journal article" date="2020" name="Genomics">
        <title>Complete, high-quality genomes from long-read metagenomic sequencing of two wolf lichen thalli reveals enigmatic genome architecture.</title>
        <authorList>
            <person name="McKenzie S.K."/>
            <person name="Walston R.F."/>
            <person name="Allen J.L."/>
        </authorList>
    </citation>
    <scope>NUCLEOTIDE SEQUENCE [LARGE SCALE GENOMIC DNA]</scope>
    <source>
        <strain evidence="5">WasteWater1</strain>
    </source>
</reference>
<proteinExistence type="predicted"/>
<dbReference type="PROSITE" id="PS51015">
    <property type="entry name" value="YDG"/>
    <property type="match status" value="1"/>
</dbReference>
<protein>
    <recommendedName>
        <fullName evidence="4">YDG domain-containing protein</fullName>
    </recommendedName>
</protein>
<dbReference type="GO" id="GO:0005634">
    <property type="term" value="C:nucleus"/>
    <property type="evidence" value="ECO:0007669"/>
    <property type="project" value="UniProtKB-SubCell"/>
</dbReference>
<dbReference type="EMBL" id="JACCJB010000006">
    <property type="protein sequence ID" value="KAF6226537.1"/>
    <property type="molecule type" value="Genomic_DNA"/>
</dbReference>
<comment type="caution">
    <text evidence="5">The sequence shown here is derived from an EMBL/GenBank/DDBJ whole genome shotgun (WGS) entry which is preliminary data.</text>
</comment>
<dbReference type="SUPFAM" id="SSF88697">
    <property type="entry name" value="PUA domain-like"/>
    <property type="match status" value="1"/>
</dbReference>
<evidence type="ECO:0000256" key="3">
    <source>
        <dbReference type="SAM" id="MobiDB-lite"/>
    </source>
</evidence>
<name>A0A8H6FFG0_9LECA</name>
<dbReference type="InterPro" id="IPR036987">
    <property type="entry name" value="SRA-YDG_sf"/>
</dbReference>
<dbReference type="PANTHER" id="PTHR14140">
    <property type="entry name" value="E3 UBIQUITIN-PROTEIN LIGASE UHRF-RELATED"/>
    <property type="match status" value="1"/>
</dbReference>
<gene>
    <name evidence="5" type="ORF">HO133_009403</name>
</gene>
<evidence type="ECO:0000313" key="5">
    <source>
        <dbReference type="EMBL" id="KAF6226537.1"/>
    </source>
</evidence>
<evidence type="ECO:0000256" key="1">
    <source>
        <dbReference type="ARBA" id="ARBA00023242"/>
    </source>
</evidence>
<sequence length="497" mass="54843">MRPLPPAPNLPDLAEVLHKATIEGVRQGIAWAKKDKEEEESRLKIKRERDQSPESLFLTQDKNTKTNTHVAVTTLSSGPFAGLRSAKKRVCEHASLEQESKDSFGPAKKVVKKAAVRENVDSDEESKASFGPAKKVVKKAAVRENVDSDEESKASFGPAKKVVKQGGVLKNVQTINSRTTDQGPEWYDSVDPKQTYSRGDMQNLKYLYTLVNNAKKDAADGKDMTQSLGRIRQRLQQMEFYTSLSPILVKKSGLLDDGGLHLIFENRVQGVYFPHDIRADADILFRKWMGGQIDPHLFRGIVTKTGTAKEERGFKSHSIDPNFAGKISSNYVGAGNLVNGQWWPLQLCAKRDGAHGEREAGIHGQKGKGAYSVVVSGGGYANVDNGDSIKYCGTQGTEDSPSAGTNLMLKAHENQQSLRVLRSASLPASNPYRPARGIRYDGLYRIISYEVLDQQTAMYRFSLSRIGGQDPIRNSGEGIVPSNAQILELNKIREQID</sequence>
<feature type="region of interest" description="Disordered" evidence="3">
    <location>
        <begin position="33"/>
        <end position="56"/>
    </location>
</feature>
<evidence type="ECO:0000313" key="6">
    <source>
        <dbReference type="Proteomes" id="UP000593566"/>
    </source>
</evidence>
<evidence type="ECO:0000259" key="4">
    <source>
        <dbReference type="PROSITE" id="PS51015"/>
    </source>
</evidence>
<keyword evidence="1 2" id="KW-0539">Nucleus</keyword>
<dbReference type="AlphaFoldDB" id="A0A8H6FFG0"/>
<dbReference type="SMART" id="SM00466">
    <property type="entry name" value="SRA"/>
    <property type="match status" value="1"/>
</dbReference>